<comment type="caution">
    <text evidence="2">The sequence shown here is derived from an EMBL/GenBank/DDBJ whole genome shotgun (WGS) entry which is preliminary data.</text>
</comment>
<keyword evidence="1" id="KW-0812">Transmembrane</keyword>
<evidence type="ECO:0000313" key="2">
    <source>
        <dbReference type="EMBL" id="MED6150766.1"/>
    </source>
</evidence>
<evidence type="ECO:0000313" key="3">
    <source>
        <dbReference type="Proteomes" id="UP001341840"/>
    </source>
</evidence>
<gene>
    <name evidence="2" type="ORF">PIB30_075692</name>
</gene>
<dbReference type="Proteomes" id="UP001341840">
    <property type="component" value="Unassembled WGS sequence"/>
</dbReference>
<feature type="transmembrane region" description="Helical" evidence="1">
    <location>
        <begin position="99"/>
        <end position="121"/>
    </location>
</feature>
<name>A0ABU6TPL9_9FABA</name>
<proteinExistence type="predicted"/>
<keyword evidence="1" id="KW-0472">Membrane</keyword>
<keyword evidence="3" id="KW-1185">Reference proteome</keyword>
<keyword evidence="1" id="KW-1133">Transmembrane helix</keyword>
<reference evidence="2 3" key="1">
    <citation type="journal article" date="2023" name="Plants (Basel)">
        <title>Bridging the Gap: Combining Genomics and Transcriptomics Approaches to Understand Stylosanthes scabra, an Orphan Legume from the Brazilian Caatinga.</title>
        <authorList>
            <person name="Ferreira-Neto J.R.C."/>
            <person name="da Silva M.D."/>
            <person name="Binneck E."/>
            <person name="de Melo N.F."/>
            <person name="da Silva R.H."/>
            <person name="de Melo A.L.T.M."/>
            <person name="Pandolfi V."/>
            <person name="Bustamante F.O."/>
            <person name="Brasileiro-Vidal A.C."/>
            <person name="Benko-Iseppon A.M."/>
        </authorList>
    </citation>
    <scope>NUCLEOTIDE SEQUENCE [LARGE SCALE GENOMIC DNA]</scope>
    <source>
        <tissue evidence="2">Leaves</tissue>
    </source>
</reference>
<organism evidence="2 3">
    <name type="scientific">Stylosanthes scabra</name>
    <dbReference type="NCBI Taxonomy" id="79078"/>
    <lineage>
        <taxon>Eukaryota</taxon>
        <taxon>Viridiplantae</taxon>
        <taxon>Streptophyta</taxon>
        <taxon>Embryophyta</taxon>
        <taxon>Tracheophyta</taxon>
        <taxon>Spermatophyta</taxon>
        <taxon>Magnoliopsida</taxon>
        <taxon>eudicotyledons</taxon>
        <taxon>Gunneridae</taxon>
        <taxon>Pentapetalae</taxon>
        <taxon>rosids</taxon>
        <taxon>fabids</taxon>
        <taxon>Fabales</taxon>
        <taxon>Fabaceae</taxon>
        <taxon>Papilionoideae</taxon>
        <taxon>50 kb inversion clade</taxon>
        <taxon>dalbergioids sensu lato</taxon>
        <taxon>Dalbergieae</taxon>
        <taxon>Pterocarpus clade</taxon>
        <taxon>Stylosanthes</taxon>
    </lineage>
</organism>
<sequence>MFNGETLICPSHHSSASQVTTHSHGHTNVSRLLSQSRSLKLSRSLHLQSPAGFVRRRPPSSCRPRLNQAEAEATSTRALVRASSSACLLASSSPPFRRFRLPVAVVLRFGVDYVILIMAMLKGLIR</sequence>
<dbReference type="EMBL" id="JASCZI010091593">
    <property type="protein sequence ID" value="MED6150766.1"/>
    <property type="molecule type" value="Genomic_DNA"/>
</dbReference>
<accession>A0ABU6TPL9</accession>
<protein>
    <submittedName>
        <fullName evidence="2">Uncharacterized protein</fullName>
    </submittedName>
</protein>
<evidence type="ECO:0000256" key="1">
    <source>
        <dbReference type="SAM" id="Phobius"/>
    </source>
</evidence>